<accession>A0A1H9CEP1</accession>
<dbReference type="RefSeq" id="WP_090206353.1">
    <property type="nucleotide sequence ID" value="NZ_FOFO01000013.1"/>
</dbReference>
<reference evidence="2 3" key="1">
    <citation type="submission" date="2016-10" db="EMBL/GenBank/DDBJ databases">
        <authorList>
            <person name="de Groot N.N."/>
        </authorList>
    </citation>
    <scope>NUCLEOTIDE SEQUENCE [LARGE SCALE GENOMIC DNA]</scope>
    <source>
        <strain evidence="2 3">B7-7</strain>
    </source>
</reference>
<organism evidence="2 3">
    <name type="scientific">Ectothiorhodospira magna</name>
    <dbReference type="NCBI Taxonomy" id="867345"/>
    <lineage>
        <taxon>Bacteria</taxon>
        <taxon>Pseudomonadati</taxon>
        <taxon>Pseudomonadota</taxon>
        <taxon>Gammaproteobacteria</taxon>
        <taxon>Chromatiales</taxon>
        <taxon>Ectothiorhodospiraceae</taxon>
        <taxon>Ectothiorhodospira</taxon>
    </lineage>
</organism>
<name>A0A1H9CEP1_9GAMM</name>
<evidence type="ECO:0000313" key="2">
    <source>
        <dbReference type="EMBL" id="SEP99700.1"/>
    </source>
</evidence>
<keyword evidence="1" id="KW-0472">Membrane</keyword>
<dbReference type="EMBL" id="FOFO01000013">
    <property type="protein sequence ID" value="SEP99700.1"/>
    <property type="molecule type" value="Genomic_DNA"/>
</dbReference>
<protein>
    <submittedName>
        <fullName evidence="2">Uncharacterized protein</fullName>
    </submittedName>
</protein>
<evidence type="ECO:0000313" key="3">
    <source>
        <dbReference type="Proteomes" id="UP000199496"/>
    </source>
</evidence>
<evidence type="ECO:0000256" key="1">
    <source>
        <dbReference type="SAM" id="Phobius"/>
    </source>
</evidence>
<keyword evidence="1" id="KW-0812">Transmembrane</keyword>
<dbReference type="STRING" id="867345.SAMN05421693_11370"/>
<feature type="transmembrane region" description="Helical" evidence="1">
    <location>
        <begin position="73"/>
        <end position="93"/>
    </location>
</feature>
<keyword evidence="1" id="KW-1133">Transmembrane helix</keyword>
<feature type="transmembrane region" description="Helical" evidence="1">
    <location>
        <begin position="144"/>
        <end position="164"/>
    </location>
</feature>
<feature type="transmembrane region" description="Helical" evidence="1">
    <location>
        <begin position="99"/>
        <end position="123"/>
    </location>
</feature>
<proteinExistence type="predicted"/>
<dbReference type="OrthoDB" id="5793372at2"/>
<dbReference type="AlphaFoldDB" id="A0A1H9CEP1"/>
<dbReference type="Proteomes" id="UP000199496">
    <property type="component" value="Unassembled WGS sequence"/>
</dbReference>
<keyword evidence="3" id="KW-1185">Reference proteome</keyword>
<sequence>MTAHHPPQARKLAEQAWMEDRDHILWQRCLLLADQDENAARAAYLDEATALFAAQLEAQAQAKQPDPAWKNPWLGAILPALMALVISVLFTLAQYPFPFVAWSILMGIVFVPSAGILGYVGAFALRYRLESGFRAAQGHRTERIAVMGFIALALVGAIGTYKLVYWPY</sequence>
<gene>
    <name evidence="2" type="ORF">SAMN05421693_11370</name>
</gene>